<dbReference type="InterPro" id="IPR011008">
    <property type="entry name" value="Dimeric_a/b-barrel"/>
</dbReference>
<evidence type="ECO:0000313" key="3">
    <source>
        <dbReference type="Proteomes" id="UP001518925"/>
    </source>
</evidence>
<proteinExistence type="predicted"/>
<dbReference type="InterPro" id="IPR012577">
    <property type="entry name" value="NIPSNAP"/>
</dbReference>
<dbReference type="EMBL" id="JAFELM010000043">
    <property type="protein sequence ID" value="MBM6619553.1"/>
    <property type="molecule type" value="Genomic_DNA"/>
</dbReference>
<dbReference type="Proteomes" id="UP001518925">
    <property type="component" value="Unassembled WGS sequence"/>
</dbReference>
<protein>
    <submittedName>
        <fullName evidence="2">NIPSNAP family protein</fullName>
    </submittedName>
</protein>
<feature type="domain" description="NIPSNAP" evidence="1">
    <location>
        <begin position="7"/>
        <end position="82"/>
    </location>
</feature>
<reference evidence="2 3" key="1">
    <citation type="submission" date="2021-02" db="EMBL/GenBank/DDBJ databases">
        <title>Bacillus sp. RD4P76, an endophyte from a halophyte.</title>
        <authorList>
            <person name="Sun J.-Q."/>
        </authorList>
    </citation>
    <scope>NUCLEOTIDE SEQUENCE [LARGE SCALE GENOMIC DNA]</scope>
    <source>
        <strain evidence="2 3">RD4P76</strain>
    </source>
</reference>
<evidence type="ECO:0000313" key="2">
    <source>
        <dbReference type="EMBL" id="MBM6619553.1"/>
    </source>
</evidence>
<dbReference type="Gene3D" id="3.30.70.100">
    <property type="match status" value="1"/>
</dbReference>
<evidence type="ECO:0000259" key="1">
    <source>
        <dbReference type="Pfam" id="PF07978"/>
    </source>
</evidence>
<sequence>MIYRRKKYIVDESIVEEFNLHFNKTLLPTQLKYGSMLIGRWMTKVNDGKVEIFAIWEYNSYTDYEEIERKVRSDEAHVERVRKWYEKMGGRDYLKNYFLKIDEDFLESTVF</sequence>
<keyword evidence="3" id="KW-1185">Reference proteome</keyword>
<dbReference type="RefSeq" id="WP_204205146.1">
    <property type="nucleotide sequence ID" value="NZ_JAFELM010000043.1"/>
</dbReference>
<comment type="caution">
    <text evidence="2">The sequence shown here is derived from an EMBL/GenBank/DDBJ whole genome shotgun (WGS) entry which is preliminary data.</text>
</comment>
<dbReference type="SUPFAM" id="SSF54909">
    <property type="entry name" value="Dimeric alpha+beta barrel"/>
    <property type="match status" value="1"/>
</dbReference>
<gene>
    <name evidence="2" type="ORF">JR050_17975</name>
</gene>
<name>A0ABS2DM42_9BACI</name>
<accession>A0ABS2DM42</accession>
<organism evidence="2 3">
    <name type="scientific">Bacillus suaedaesalsae</name>
    <dbReference type="NCBI Taxonomy" id="2810349"/>
    <lineage>
        <taxon>Bacteria</taxon>
        <taxon>Bacillati</taxon>
        <taxon>Bacillota</taxon>
        <taxon>Bacilli</taxon>
        <taxon>Bacillales</taxon>
        <taxon>Bacillaceae</taxon>
        <taxon>Bacillus</taxon>
    </lineage>
</organism>
<dbReference type="Pfam" id="PF07978">
    <property type="entry name" value="NIPSNAP"/>
    <property type="match status" value="1"/>
</dbReference>